<accession>A0AAV8U3N5</accession>
<dbReference type="PANTHER" id="PTHR13935:SF118">
    <property type="entry name" value="BHLH DOMAIN-CONTAINING PROTEIN"/>
    <property type="match status" value="1"/>
</dbReference>
<dbReference type="SMART" id="SM00353">
    <property type="entry name" value="HLH"/>
    <property type="match status" value="1"/>
</dbReference>
<name>A0AAV8U3N5_9ROSI</name>
<dbReference type="InterPro" id="IPR036638">
    <property type="entry name" value="HLH_DNA-bd_sf"/>
</dbReference>
<dbReference type="AlphaFoldDB" id="A0AAV8U3N5"/>
<dbReference type="InterPro" id="IPR015660">
    <property type="entry name" value="MASH1/Ascl1a-like"/>
</dbReference>
<dbReference type="EMBL" id="JAIWQS010000001">
    <property type="protein sequence ID" value="KAJ8773860.1"/>
    <property type="molecule type" value="Genomic_DNA"/>
</dbReference>
<dbReference type="SUPFAM" id="SSF47459">
    <property type="entry name" value="HLH, helix-loop-helix DNA-binding domain"/>
    <property type="match status" value="1"/>
</dbReference>
<dbReference type="GO" id="GO:0090575">
    <property type="term" value="C:RNA polymerase II transcription regulator complex"/>
    <property type="evidence" value="ECO:0007669"/>
    <property type="project" value="TreeGrafter"/>
</dbReference>
<dbReference type="Proteomes" id="UP001159364">
    <property type="component" value="Linkage Group LG01"/>
</dbReference>
<comment type="caution">
    <text evidence="7">The sequence shown here is derived from an EMBL/GenBank/DDBJ whole genome shotgun (WGS) entry which is preliminary data.</text>
</comment>
<dbReference type="GO" id="GO:0000981">
    <property type="term" value="F:DNA-binding transcription factor activity, RNA polymerase II-specific"/>
    <property type="evidence" value="ECO:0007669"/>
    <property type="project" value="TreeGrafter"/>
</dbReference>
<keyword evidence="4" id="KW-0539">Nucleus</keyword>
<keyword evidence="2" id="KW-0805">Transcription regulation</keyword>
<feature type="domain" description="BHLH" evidence="6">
    <location>
        <begin position="3"/>
        <end position="53"/>
    </location>
</feature>
<dbReference type="InterPro" id="IPR011598">
    <property type="entry name" value="bHLH_dom"/>
</dbReference>
<comment type="subcellular location">
    <subcellularLocation>
        <location evidence="1">Nucleus</location>
    </subcellularLocation>
</comment>
<reference evidence="7 8" key="1">
    <citation type="submission" date="2021-09" db="EMBL/GenBank/DDBJ databases">
        <title>Genomic insights and catalytic innovation underlie evolution of tropane alkaloids biosynthesis.</title>
        <authorList>
            <person name="Wang Y.-J."/>
            <person name="Tian T."/>
            <person name="Huang J.-P."/>
            <person name="Huang S.-X."/>
        </authorList>
    </citation>
    <scope>NUCLEOTIDE SEQUENCE [LARGE SCALE GENOMIC DNA]</scope>
    <source>
        <strain evidence="7">KIB-2018</strain>
        <tissue evidence="7">Leaf</tissue>
    </source>
</reference>
<feature type="coiled-coil region" evidence="5">
    <location>
        <begin position="43"/>
        <end position="70"/>
    </location>
</feature>
<dbReference type="PANTHER" id="PTHR13935">
    <property type="entry name" value="ACHAETE-SCUTE TRANSCRIPTION FACTOR-RELATED"/>
    <property type="match status" value="1"/>
</dbReference>
<evidence type="ECO:0000256" key="2">
    <source>
        <dbReference type="ARBA" id="ARBA00023015"/>
    </source>
</evidence>
<protein>
    <recommendedName>
        <fullName evidence="6">BHLH domain-containing protein</fullName>
    </recommendedName>
</protein>
<evidence type="ECO:0000313" key="8">
    <source>
        <dbReference type="Proteomes" id="UP001159364"/>
    </source>
</evidence>
<evidence type="ECO:0000256" key="1">
    <source>
        <dbReference type="ARBA" id="ARBA00004123"/>
    </source>
</evidence>
<gene>
    <name evidence="7" type="ORF">K2173_008323</name>
</gene>
<dbReference type="Pfam" id="PF00010">
    <property type="entry name" value="HLH"/>
    <property type="match status" value="1"/>
</dbReference>
<evidence type="ECO:0000259" key="6">
    <source>
        <dbReference type="PROSITE" id="PS50888"/>
    </source>
</evidence>
<evidence type="ECO:0000256" key="4">
    <source>
        <dbReference type="ARBA" id="ARBA00023242"/>
    </source>
</evidence>
<sequence>MNSSRDKRNLKERERRTNMKNLLALLASLLPSPDKKLAIPGLLNDATRYLKNLQERIEELKRARNELCEKPYVSCMDSNVKVAGSCSSTSSSPPPPVIDINIWGVGDSTLEVNIVSRSKKFLLHDLVRILQEEGAQVISLVYHDSHNSFIYTLKSKVLYPRIGVETSNLRNRLTELANGATDIDKDSLIRSGFR</sequence>
<organism evidence="7 8">
    <name type="scientific">Erythroxylum novogranatense</name>
    <dbReference type="NCBI Taxonomy" id="1862640"/>
    <lineage>
        <taxon>Eukaryota</taxon>
        <taxon>Viridiplantae</taxon>
        <taxon>Streptophyta</taxon>
        <taxon>Embryophyta</taxon>
        <taxon>Tracheophyta</taxon>
        <taxon>Spermatophyta</taxon>
        <taxon>Magnoliopsida</taxon>
        <taxon>eudicotyledons</taxon>
        <taxon>Gunneridae</taxon>
        <taxon>Pentapetalae</taxon>
        <taxon>rosids</taxon>
        <taxon>fabids</taxon>
        <taxon>Malpighiales</taxon>
        <taxon>Erythroxylaceae</taxon>
        <taxon>Erythroxylum</taxon>
    </lineage>
</organism>
<dbReference type="Gene3D" id="4.10.280.10">
    <property type="entry name" value="Helix-loop-helix DNA-binding domain"/>
    <property type="match status" value="1"/>
</dbReference>
<evidence type="ECO:0000256" key="5">
    <source>
        <dbReference type="SAM" id="Coils"/>
    </source>
</evidence>
<dbReference type="PROSITE" id="PS50888">
    <property type="entry name" value="BHLH"/>
    <property type="match status" value="1"/>
</dbReference>
<dbReference type="GO" id="GO:0046983">
    <property type="term" value="F:protein dimerization activity"/>
    <property type="evidence" value="ECO:0007669"/>
    <property type="project" value="InterPro"/>
</dbReference>
<dbReference type="GO" id="GO:0000977">
    <property type="term" value="F:RNA polymerase II transcription regulatory region sequence-specific DNA binding"/>
    <property type="evidence" value="ECO:0007669"/>
    <property type="project" value="TreeGrafter"/>
</dbReference>
<keyword evidence="5" id="KW-0175">Coiled coil</keyword>
<keyword evidence="3" id="KW-0804">Transcription</keyword>
<evidence type="ECO:0000256" key="3">
    <source>
        <dbReference type="ARBA" id="ARBA00023163"/>
    </source>
</evidence>
<proteinExistence type="predicted"/>
<evidence type="ECO:0000313" key="7">
    <source>
        <dbReference type="EMBL" id="KAJ8773860.1"/>
    </source>
</evidence>
<keyword evidence="8" id="KW-1185">Reference proteome</keyword>